<dbReference type="NCBIfam" id="NF047440">
    <property type="entry name" value="LA3751_2_3_fam"/>
    <property type="match status" value="1"/>
</dbReference>
<evidence type="ECO:0008006" key="4">
    <source>
        <dbReference type="Google" id="ProtNLM"/>
    </source>
</evidence>
<keyword evidence="1" id="KW-1133">Transmembrane helix</keyword>
<dbReference type="AlphaFoldDB" id="B0SSJ9"/>
<feature type="transmembrane region" description="Helical" evidence="1">
    <location>
        <begin position="213"/>
        <end position="231"/>
    </location>
</feature>
<feature type="transmembrane region" description="Helical" evidence="1">
    <location>
        <begin position="87"/>
        <end position="109"/>
    </location>
</feature>
<dbReference type="Proteomes" id="UP000001847">
    <property type="component" value="Chromosome I"/>
</dbReference>
<dbReference type="STRING" id="456481.LEPBI_I1987"/>
<dbReference type="EMBL" id="CP000786">
    <property type="protein sequence ID" value="ABZ98089.1"/>
    <property type="molecule type" value="Genomic_DNA"/>
</dbReference>
<reference evidence="2 3" key="1">
    <citation type="journal article" date="2008" name="PLoS ONE">
        <title>Genome sequence of the saprophyte Leptospira biflexa provides insights into the evolution of Leptospira and the pathogenesis of leptospirosis.</title>
        <authorList>
            <person name="Picardeau M."/>
            <person name="Bulach D.M."/>
            <person name="Bouchier C."/>
            <person name="Zuerner R.L."/>
            <person name="Zidane N."/>
            <person name="Wilson P.J."/>
            <person name="Creno S."/>
            <person name="Kuczek E.S."/>
            <person name="Bommezzadri S."/>
            <person name="Davis J.C."/>
            <person name="McGrath A."/>
            <person name="Johnson M.J."/>
            <person name="Boursaux-Eude C."/>
            <person name="Seemann T."/>
            <person name="Rouy Z."/>
            <person name="Coppel R.L."/>
            <person name="Rood J.I."/>
            <person name="Lajus A."/>
            <person name="Davies J.K."/>
            <person name="Medigue C."/>
            <person name="Adler B."/>
        </authorList>
    </citation>
    <scope>NUCLEOTIDE SEQUENCE [LARGE SCALE GENOMIC DNA]</scope>
    <source>
        <strain evidence="3">Patoc 1 / ATCC 23582 / Paris</strain>
    </source>
</reference>
<keyword evidence="1" id="KW-0472">Membrane</keyword>
<dbReference type="HOGENOM" id="CLU_542673_0_0_12"/>
<gene>
    <name evidence="2" type="ordered locus">LEPBI_I1987</name>
</gene>
<feature type="transmembrane region" description="Helical" evidence="1">
    <location>
        <begin position="327"/>
        <end position="346"/>
    </location>
</feature>
<evidence type="ECO:0000256" key="1">
    <source>
        <dbReference type="SAM" id="Phobius"/>
    </source>
</evidence>
<organism evidence="2 3">
    <name type="scientific">Leptospira biflexa serovar Patoc (strain Patoc 1 / ATCC 23582 / Paris)</name>
    <dbReference type="NCBI Taxonomy" id="456481"/>
    <lineage>
        <taxon>Bacteria</taxon>
        <taxon>Pseudomonadati</taxon>
        <taxon>Spirochaetota</taxon>
        <taxon>Spirochaetia</taxon>
        <taxon>Leptospirales</taxon>
        <taxon>Leptospiraceae</taxon>
        <taxon>Leptospira</taxon>
    </lineage>
</organism>
<feature type="transmembrane region" description="Helical" evidence="1">
    <location>
        <begin position="121"/>
        <end position="140"/>
    </location>
</feature>
<evidence type="ECO:0000313" key="3">
    <source>
        <dbReference type="Proteomes" id="UP000001847"/>
    </source>
</evidence>
<feature type="transmembrane region" description="Helical" evidence="1">
    <location>
        <begin position="358"/>
        <end position="377"/>
    </location>
</feature>
<dbReference type="RefSeq" id="WP_012388959.1">
    <property type="nucleotide sequence ID" value="NC_010602.1"/>
</dbReference>
<proteinExistence type="predicted"/>
<name>B0SSJ9_LEPBP</name>
<keyword evidence="3" id="KW-1185">Reference proteome</keyword>
<feature type="transmembrane region" description="Helical" evidence="1">
    <location>
        <begin position="272"/>
        <end position="290"/>
    </location>
</feature>
<sequence length="502" mass="58714">MNRKDFNLLFIFFVSILCLQLFLSAKNSFISDSLAKAFQIESAKTLKSDIIYPANLLDAEKNHHPVLFIIKNKEELKSVFSQTFASIYAFIFYFIPVQLMLFFNGFFLLLSAYTLNRYANISIKVSLLLFVCSIVLTQVIDLSEVPFTLFYVSFCYAIWTKSIQQKNEFLTAITLLLFVLGSFLRLEILLLSSLVFLNSMIQTSLDKSFKNGFLYLISYTLAISIFLIWNYHEFGHPFGIRYLFNYSTGSNLTLISRVSNLFHILFSGNPTLGFKFGFFLFSPYFIYLCIKYWKQMYPKKENYIISFHFIVFLIYPILVGLSAPNDGITITGRYALFTIIPGIFILNHFWDKIKSDKFFLTLLLFSFFLNIFVLKISKESFKMIKKTNKIYESFKADLWIFYDQNISGTAGVHLLTQKSLSFQEFSDIEKRKQLLEVLKKNQIKSVYTFDFSKTVPNSFMNLKREIELSNVDFVKFWELEGYTCHSYQEVAFIGYRQCSLKE</sequence>
<dbReference type="BioCyc" id="LBIF456481:LEPBI_RS09825-MONOMER"/>
<feature type="transmembrane region" description="Helical" evidence="1">
    <location>
        <begin position="302"/>
        <end position="321"/>
    </location>
</feature>
<keyword evidence="1" id="KW-0812">Transmembrane</keyword>
<feature type="transmembrane region" description="Helical" evidence="1">
    <location>
        <begin position="175"/>
        <end position="201"/>
    </location>
</feature>
<accession>B0SSJ9</accession>
<dbReference type="OrthoDB" id="345104at2"/>
<dbReference type="InterPro" id="IPR059217">
    <property type="entry name" value="LA3751_2-like"/>
</dbReference>
<dbReference type="KEGG" id="lbi:LEPBI_I1987"/>
<evidence type="ECO:0000313" key="2">
    <source>
        <dbReference type="EMBL" id="ABZ98089.1"/>
    </source>
</evidence>
<protein>
    <recommendedName>
        <fullName evidence="4">Glycosyltransferase RgtA/B/C/D-like domain-containing protein</fullName>
    </recommendedName>
</protein>